<feature type="binding site" description="axial binding residue" evidence="19">
    <location>
        <position position="70"/>
    </location>
    <ligand>
        <name>heme c</name>
        <dbReference type="ChEBI" id="CHEBI:61717"/>
        <label>1</label>
    </ligand>
    <ligandPart>
        <name>Fe</name>
        <dbReference type="ChEBI" id="CHEBI:18248"/>
    </ligandPart>
</feature>
<evidence type="ECO:0000256" key="13">
    <source>
        <dbReference type="ARBA" id="ARBA00022989"/>
    </source>
</evidence>
<dbReference type="Gene3D" id="1.10.760.10">
    <property type="entry name" value="Cytochrome c-like domain"/>
    <property type="match status" value="2"/>
</dbReference>
<dbReference type="Proteomes" id="UP000093053">
    <property type="component" value="Chromosome"/>
</dbReference>
<keyword evidence="12 17" id="KW-0249">Electron transport</keyword>
<comment type="PTM">
    <text evidence="18">Binds 2 heme c groups covalently per subunit.</text>
</comment>
<evidence type="ECO:0000256" key="19">
    <source>
        <dbReference type="PIRSR" id="PIRSR000007-51"/>
    </source>
</evidence>
<evidence type="ECO:0000256" key="2">
    <source>
        <dbReference type="ARBA" id="ARBA00012951"/>
    </source>
</evidence>
<dbReference type="OrthoDB" id="9811281at2"/>
<gene>
    <name evidence="21" type="ORF">BBK82_02260</name>
</gene>
<keyword evidence="9 17" id="KW-0479">Metal-binding</keyword>
<evidence type="ECO:0000256" key="12">
    <source>
        <dbReference type="ARBA" id="ARBA00022982"/>
    </source>
</evidence>
<keyword evidence="6 17" id="KW-0349">Heme</keyword>
<evidence type="ECO:0000256" key="14">
    <source>
        <dbReference type="ARBA" id="ARBA00023004"/>
    </source>
</evidence>
<sequence length="270" mass="28311">MTTTTKRPRGARTKLRRRVAGLLALGFGLLSAGMLFTAFAPTAQTAQAQQQDALVRQGEQIYLNTCQSCHGRSLEGVEGRGPSLIGVGDAAVYFQTSSGRMPMARQEAQAIRKPAKLSPEEINALMAYIDANGGAGPKKPAESGEALRGDNPARGGELFRLNCASCHNFTGRGGALSSGKFAPELDGVSEEQIYTAMLSGPQNMPKFGERQLTPEEKKDIIAYVKSVTDGNNNSGGNPLGGFGPVSEGLIAFIVGIAALIGVTLWIGAKA</sequence>
<proteinExistence type="predicted"/>
<keyword evidence="11 17" id="KW-1278">Translocase</keyword>
<keyword evidence="5 17" id="KW-1003">Cell membrane</keyword>
<comment type="subcellular location">
    <subcellularLocation>
        <location evidence="1 17">Cell membrane</location>
        <topology evidence="1 17">Multi-pass membrane protein</topology>
    </subcellularLocation>
</comment>
<evidence type="ECO:0000313" key="22">
    <source>
        <dbReference type="Proteomes" id="UP000093053"/>
    </source>
</evidence>
<keyword evidence="15 17" id="KW-0472">Membrane</keyword>
<dbReference type="EMBL" id="CP016793">
    <property type="protein sequence ID" value="ANZ35066.1"/>
    <property type="molecule type" value="Genomic_DNA"/>
</dbReference>
<dbReference type="PANTHER" id="PTHR33751:SF13">
    <property type="entry name" value="CYTOCHROME BC1 COMPLEX CYTOCHROME C SUBUNIT"/>
    <property type="match status" value="1"/>
</dbReference>
<evidence type="ECO:0000256" key="1">
    <source>
        <dbReference type="ARBA" id="ARBA00004651"/>
    </source>
</evidence>
<keyword evidence="14 17" id="KW-0408">Iron</keyword>
<dbReference type="PIRSF" id="PIRSF000007">
    <property type="entry name" value="Ubiq_cycred_cyc"/>
    <property type="match status" value="1"/>
</dbReference>
<evidence type="ECO:0000256" key="11">
    <source>
        <dbReference type="ARBA" id="ARBA00022967"/>
    </source>
</evidence>
<feature type="binding site" description="covalent" evidence="18">
    <location>
        <position position="166"/>
    </location>
    <ligand>
        <name>heme c</name>
        <dbReference type="ChEBI" id="CHEBI:61717"/>
        <label>2</label>
    </ligand>
</feature>
<evidence type="ECO:0000256" key="18">
    <source>
        <dbReference type="PIRSR" id="PIRSR000007-50"/>
    </source>
</evidence>
<dbReference type="InterPro" id="IPR009056">
    <property type="entry name" value="Cyt_c-like_dom"/>
</dbReference>
<dbReference type="GO" id="GO:0005506">
    <property type="term" value="F:iron ion binding"/>
    <property type="evidence" value="ECO:0007669"/>
    <property type="project" value="UniProtKB-UniRule"/>
</dbReference>
<dbReference type="GO" id="GO:0020037">
    <property type="term" value="F:heme binding"/>
    <property type="evidence" value="ECO:0007669"/>
    <property type="project" value="UniProtKB-UniRule"/>
</dbReference>
<feature type="binding site" description="covalent" evidence="18">
    <location>
        <position position="69"/>
    </location>
    <ligand>
        <name>heme c</name>
        <dbReference type="ChEBI" id="CHEBI:61717"/>
        <label>1</label>
    </ligand>
</feature>
<evidence type="ECO:0000256" key="17">
    <source>
        <dbReference type="PIRNR" id="PIRNR000007"/>
    </source>
</evidence>
<accession>A0A1B2HBK4</accession>
<evidence type="ECO:0000256" key="3">
    <source>
        <dbReference type="ARBA" id="ARBA00017819"/>
    </source>
</evidence>
<dbReference type="GO" id="GO:0005886">
    <property type="term" value="C:plasma membrane"/>
    <property type="evidence" value="ECO:0007669"/>
    <property type="project" value="UniProtKB-SubCell"/>
</dbReference>
<protein>
    <recommendedName>
        <fullName evidence="3 17">Cytochrome bc1 complex cytochrome c subunit</fullName>
        <ecNumber evidence="2 17">7.1.1.8</ecNumber>
    </recommendedName>
</protein>
<dbReference type="InterPro" id="IPR036909">
    <property type="entry name" value="Cyt_c-like_dom_sf"/>
</dbReference>
<dbReference type="Pfam" id="PF13442">
    <property type="entry name" value="Cytochrome_CBB3"/>
    <property type="match status" value="2"/>
</dbReference>
<evidence type="ECO:0000313" key="21">
    <source>
        <dbReference type="EMBL" id="ANZ35066.1"/>
    </source>
</evidence>
<evidence type="ECO:0000256" key="16">
    <source>
        <dbReference type="ARBA" id="ARBA00029351"/>
    </source>
</evidence>
<evidence type="ECO:0000256" key="8">
    <source>
        <dbReference type="ARBA" id="ARBA00022692"/>
    </source>
</evidence>
<feature type="binding site" description="covalent" evidence="18">
    <location>
        <position position="163"/>
    </location>
    <ligand>
        <name>heme c</name>
        <dbReference type="ChEBI" id="CHEBI:61717"/>
        <label>2</label>
    </ligand>
</feature>
<evidence type="ECO:0000256" key="4">
    <source>
        <dbReference type="ARBA" id="ARBA00022448"/>
    </source>
</evidence>
<keyword evidence="10" id="KW-0677">Repeat</keyword>
<evidence type="ECO:0000256" key="10">
    <source>
        <dbReference type="ARBA" id="ARBA00022737"/>
    </source>
</evidence>
<organism evidence="21 22">
    <name type="scientific">Lentzea guizhouensis</name>
    <dbReference type="NCBI Taxonomy" id="1586287"/>
    <lineage>
        <taxon>Bacteria</taxon>
        <taxon>Bacillati</taxon>
        <taxon>Actinomycetota</taxon>
        <taxon>Actinomycetes</taxon>
        <taxon>Pseudonocardiales</taxon>
        <taxon>Pseudonocardiaceae</taxon>
        <taxon>Lentzea</taxon>
    </lineage>
</organism>
<keyword evidence="22" id="KW-1185">Reference proteome</keyword>
<feature type="binding site" description="axial binding residue" evidence="19">
    <location>
        <position position="167"/>
    </location>
    <ligand>
        <name>heme c</name>
        <dbReference type="ChEBI" id="CHEBI:61717"/>
        <label>2</label>
    </ligand>
    <ligandPart>
        <name>Fe</name>
        <dbReference type="ChEBI" id="CHEBI:18248"/>
    </ligandPart>
</feature>
<dbReference type="PANTHER" id="PTHR33751">
    <property type="entry name" value="CBB3-TYPE CYTOCHROME C OXIDASE SUBUNIT FIXP"/>
    <property type="match status" value="1"/>
</dbReference>
<dbReference type="RefSeq" id="WP_065913484.1">
    <property type="nucleotide sequence ID" value="NZ_CP016793.1"/>
</dbReference>
<keyword evidence="4 17" id="KW-0813">Transport</keyword>
<dbReference type="AlphaFoldDB" id="A0A1B2HBK4"/>
<comment type="catalytic activity">
    <reaction evidence="16 17">
        <text>a quinol + 2 Fe(III)-[cytochrome c](out) = a quinone + 2 Fe(II)-[cytochrome c](out) + 2 H(+)(out)</text>
        <dbReference type="Rhea" id="RHEA:11484"/>
        <dbReference type="Rhea" id="RHEA-COMP:10350"/>
        <dbReference type="Rhea" id="RHEA-COMP:14399"/>
        <dbReference type="ChEBI" id="CHEBI:15378"/>
        <dbReference type="ChEBI" id="CHEBI:24646"/>
        <dbReference type="ChEBI" id="CHEBI:29033"/>
        <dbReference type="ChEBI" id="CHEBI:29034"/>
        <dbReference type="ChEBI" id="CHEBI:132124"/>
        <dbReference type="EC" id="7.1.1.8"/>
    </reaction>
</comment>
<feature type="domain" description="Cytochrome c" evidence="20">
    <location>
        <begin position="53"/>
        <end position="133"/>
    </location>
</feature>
<keyword evidence="13 17" id="KW-1133">Transmembrane helix</keyword>
<evidence type="ECO:0000256" key="7">
    <source>
        <dbReference type="ARBA" id="ARBA00022660"/>
    </source>
</evidence>
<evidence type="ECO:0000256" key="9">
    <source>
        <dbReference type="ARBA" id="ARBA00022723"/>
    </source>
</evidence>
<dbReference type="SUPFAM" id="SSF46626">
    <property type="entry name" value="Cytochrome c"/>
    <property type="match status" value="2"/>
</dbReference>
<dbReference type="STRING" id="1586287.BBK82_02260"/>
<evidence type="ECO:0000256" key="15">
    <source>
        <dbReference type="ARBA" id="ARBA00023136"/>
    </source>
</evidence>
<feature type="transmembrane region" description="Helical" evidence="17">
    <location>
        <begin position="248"/>
        <end position="268"/>
    </location>
</feature>
<keyword evidence="8 17" id="KW-0812">Transmembrane</keyword>
<comment type="caution">
    <text evidence="17">Lacks conserved residue(s) required for the propagation of feature annotation.</text>
</comment>
<evidence type="ECO:0000256" key="5">
    <source>
        <dbReference type="ARBA" id="ARBA00022475"/>
    </source>
</evidence>
<dbReference type="InterPro" id="IPR009152">
    <property type="entry name" value="bc1_cytC-su"/>
</dbReference>
<keyword evidence="7 17" id="KW-0679">Respiratory chain</keyword>
<dbReference type="KEGG" id="led:BBK82_02260"/>
<dbReference type="GO" id="GO:0008121">
    <property type="term" value="F:quinol-cytochrome-c reductase activity"/>
    <property type="evidence" value="ECO:0007669"/>
    <property type="project" value="UniProtKB-UniRule"/>
</dbReference>
<feature type="domain" description="Cytochrome c" evidence="20">
    <location>
        <begin position="150"/>
        <end position="228"/>
    </location>
</feature>
<dbReference type="InterPro" id="IPR050597">
    <property type="entry name" value="Cytochrome_c_Oxidase_Subunit"/>
</dbReference>
<dbReference type="EC" id="7.1.1.8" evidence="2 17"/>
<reference evidence="21 22" key="1">
    <citation type="submission" date="2016-07" db="EMBL/GenBank/DDBJ databases">
        <title>Complete genome sequence of the Lentzea guizhouensis DHS C013.</title>
        <authorList>
            <person name="Cao C."/>
        </authorList>
    </citation>
    <scope>NUCLEOTIDE SEQUENCE [LARGE SCALE GENOMIC DNA]</scope>
    <source>
        <strain evidence="21 22">DHS C013</strain>
    </source>
</reference>
<evidence type="ECO:0000256" key="6">
    <source>
        <dbReference type="ARBA" id="ARBA00022617"/>
    </source>
</evidence>
<evidence type="ECO:0000259" key="20">
    <source>
        <dbReference type="PROSITE" id="PS51007"/>
    </source>
</evidence>
<dbReference type="PROSITE" id="PS51007">
    <property type="entry name" value="CYTC"/>
    <property type="match status" value="2"/>
</dbReference>
<feature type="binding site" description="covalent" evidence="18">
    <location>
        <position position="66"/>
    </location>
    <ligand>
        <name>heme c</name>
        <dbReference type="ChEBI" id="CHEBI:61717"/>
        <label>1</label>
    </ligand>
</feature>
<name>A0A1B2HBK4_9PSEU</name>
<comment type="subunit">
    <text evidence="17">The cytochrome bc1 complex is composed of a cytochrome b (QcrB), the Rieske iron-sulfur protein (QcrA) and a diheme cytochrome c (QcrC) subunit.</text>
</comment>